<sequence>MNTKLIFILKCVIYLSGISLFLLNRKPFKKITFYYSYYLFSFIVLIVFRIFGGIFLGLLSSIILFPIYPKDVKYEKDNLKVYEKFTGFLGACCQYEIAENKLLIFEKICGKIKIEEGIETEKSEIKMINNIIEYKHKIKKYNYESQMEIETDTLEKIELKK</sequence>
<keyword evidence="1" id="KW-1133">Transmembrane helix</keyword>
<evidence type="ECO:0000256" key="1">
    <source>
        <dbReference type="SAM" id="Phobius"/>
    </source>
</evidence>
<evidence type="ECO:0000313" key="3">
    <source>
        <dbReference type="Proteomes" id="UP001468798"/>
    </source>
</evidence>
<dbReference type="EMBL" id="JBCGDP010000003">
    <property type="protein sequence ID" value="MEM0575558.1"/>
    <property type="molecule type" value="Genomic_DNA"/>
</dbReference>
<evidence type="ECO:0000313" key="2">
    <source>
        <dbReference type="EMBL" id="MEM0575558.1"/>
    </source>
</evidence>
<organism evidence="2 3">
    <name type="scientific">Flavobacterium polysaccharolyticum</name>
    <dbReference type="NCBI Taxonomy" id="3133148"/>
    <lineage>
        <taxon>Bacteria</taxon>
        <taxon>Pseudomonadati</taxon>
        <taxon>Bacteroidota</taxon>
        <taxon>Flavobacteriia</taxon>
        <taxon>Flavobacteriales</taxon>
        <taxon>Flavobacteriaceae</taxon>
        <taxon>Flavobacterium</taxon>
    </lineage>
</organism>
<reference evidence="2 3" key="1">
    <citation type="submission" date="2024-03" db="EMBL/GenBank/DDBJ databases">
        <title>Two novel species of the genus Flavobacterium exhibiting potentially degradation of complex polysaccharides.</title>
        <authorList>
            <person name="Lian X."/>
        </authorList>
    </citation>
    <scope>NUCLEOTIDE SEQUENCE [LARGE SCALE GENOMIC DNA]</scope>
    <source>
        <strain evidence="2 3">N6</strain>
    </source>
</reference>
<keyword evidence="1" id="KW-0472">Membrane</keyword>
<proteinExistence type="predicted"/>
<comment type="caution">
    <text evidence="2">The sequence shown here is derived from an EMBL/GenBank/DDBJ whole genome shotgun (WGS) entry which is preliminary data.</text>
</comment>
<feature type="transmembrane region" description="Helical" evidence="1">
    <location>
        <begin position="35"/>
        <end position="68"/>
    </location>
</feature>
<name>A0ABU9NJR7_9FLAO</name>
<accession>A0ABU9NJR7</accession>
<feature type="transmembrane region" description="Helical" evidence="1">
    <location>
        <begin position="6"/>
        <end position="23"/>
    </location>
</feature>
<dbReference type="RefSeq" id="WP_342690652.1">
    <property type="nucleotide sequence ID" value="NZ_JBCGDP010000003.1"/>
</dbReference>
<keyword evidence="3" id="KW-1185">Reference proteome</keyword>
<protein>
    <submittedName>
        <fullName evidence="2">Uncharacterized protein</fullName>
    </submittedName>
</protein>
<keyword evidence="1" id="KW-0812">Transmembrane</keyword>
<gene>
    <name evidence="2" type="ORF">WFZ86_03535</name>
</gene>
<dbReference type="Proteomes" id="UP001468798">
    <property type="component" value="Unassembled WGS sequence"/>
</dbReference>